<gene>
    <name evidence="7" type="ordered locus">Desaci_1535</name>
</gene>
<evidence type="ECO:0000256" key="5">
    <source>
        <dbReference type="ARBA" id="ARBA00023136"/>
    </source>
</evidence>
<reference evidence="7 8" key="1">
    <citation type="journal article" date="2012" name="J. Bacteriol.">
        <title>Complete genome sequences of Desulfosporosinus orientis DSM765T, Desulfosporosinus youngiae DSM17734T, Desulfosporosinus meridiei DSM13257T, and Desulfosporosinus acidiphilus DSM22704T.</title>
        <authorList>
            <person name="Pester M."/>
            <person name="Brambilla E."/>
            <person name="Alazard D."/>
            <person name="Rattei T."/>
            <person name="Weinmaier T."/>
            <person name="Han J."/>
            <person name="Lucas S."/>
            <person name="Lapidus A."/>
            <person name="Cheng J.F."/>
            <person name="Goodwin L."/>
            <person name="Pitluck S."/>
            <person name="Peters L."/>
            <person name="Ovchinnikova G."/>
            <person name="Teshima H."/>
            <person name="Detter J.C."/>
            <person name="Han C.S."/>
            <person name="Tapia R."/>
            <person name="Land M.L."/>
            <person name="Hauser L."/>
            <person name="Kyrpides N.C."/>
            <person name="Ivanova N.N."/>
            <person name="Pagani I."/>
            <person name="Huntmann M."/>
            <person name="Wei C.L."/>
            <person name="Davenport K.W."/>
            <person name="Daligault H."/>
            <person name="Chain P.S."/>
            <person name="Chen A."/>
            <person name="Mavromatis K."/>
            <person name="Markowitz V."/>
            <person name="Szeto E."/>
            <person name="Mikhailova N."/>
            <person name="Pati A."/>
            <person name="Wagner M."/>
            <person name="Woyke T."/>
            <person name="Ollivier B."/>
            <person name="Klenk H.P."/>
            <person name="Spring S."/>
            <person name="Loy A."/>
        </authorList>
    </citation>
    <scope>NUCLEOTIDE SEQUENCE [LARGE SCALE GENOMIC DNA]</scope>
    <source>
        <strain evidence="8">DSM 22704 / JCM 16185 / SJ4</strain>
    </source>
</reference>
<dbReference type="GO" id="GO:0015648">
    <property type="term" value="F:lipid-linked peptidoglycan transporter activity"/>
    <property type="evidence" value="ECO:0007669"/>
    <property type="project" value="TreeGrafter"/>
</dbReference>
<keyword evidence="8" id="KW-1185">Reference proteome</keyword>
<dbReference type="STRING" id="646529.Desaci_1535"/>
<dbReference type="GO" id="GO:0051301">
    <property type="term" value="P:cell division"/>
    <property type="evidence" value="ECO:0007669"/>
    <property type="project" value="UniProtKB-KW"/>
</dbReference>
<evidence type="ECO:0000313" key="8">
    <source>
        <dbReference type="Proteomes" id="UP000002892"/>
    </source>
</evidence>
<feature type="transmembrane region" description="Helical" evidence="6">
    <location>
        <begin position="60"/>
        <end position="80"/>
    </location>
</feature>
<evidence type="ECO:0000256" key="2">
    <source>
        <dbReference type="ARBA" id="ARBA00022692"/>
    </source>
</evidence>
<sequence length="439" mass="47965">MIKRLSMRFLICGIMWVGLYTVQWEGHKNQLVLPALILTGIVLLGSLLEQVINYQGDPYILPVVQAILAIGIVFVVRISPDSAVRQFWWVIIGQIIFYVVLLIIRDYRQLGKYRYLSGLLAVGLLLATLLFGFSAGGAKSWLRIAGIGIEPEEFVKLALLLFLTTYLEDNEELLRIGTVQIGKYSLPDWRTMGPFMLIAIFVLGILAAQKSLGVALLFYLLFVLMLYVVTERPIYLAIAVPIFLLTGTLGYKLFTHVRVRVSVWMNPWQDPSGMGYQIAQSLFAIGGGGILGTGLGNGIGAGSVPVASSDFIFSIIAEELGFIGAMAVLLLFLFVVMRAFTVSLRAKDRFGQILAAGIAILIGTETLIILAGVTKLLPLTGIPLPWVSYGGSSIIVHFILLGVLLNISNATAVGNDKNINVVRELGKQTKLKSAAKNNY</sequence>
<protein>
    <submittedName>
        <fullName evidence="7">Bacterial cell division membrane protein</fullName>
    </submittedName>
</protein>
<feature type="transmembrane region" description="Helical" evidence="6">
    <location>
        <begin position="212"/>
        <end position="229"/>
    </location>
</feature>
<keyword evidence="4 6" id="KW-1133">Transmembrane helix</keyword>
<keyword evidence="5 6" id="KW-0472">Membrane</keyword>
<dbReference type="AlphaFoldDB" id="I4D420"/>
<accession>I4D420</accession>
<name>I4D420_DESAJ</name>
<evidence type="ECO:0000256" key="1">
    <source>
        <dbReference type="ARBA" id="ARBA00004141"/>
    </source>
</evidence>
<feature type="transmembrane region" description="Helical" evidence="6">
    <location>
        <begin position="320"/>
        <end position="341"/>
    </location>
</feature>
<dbReference type="GO" id="GO:0032153">
    <property type="term" value="C:cell division site"/>
    <property type="evidence" value="ECO:0007669"/>
    <property type="project" value="TreeGrafter"/>
</dbReference>
<feature type="transmembrane region" description="Helical" evidence="6">
    <location>
        <begin position="189"/>
        <end position="207"/>
    </location>
</feature>
<proteinExistence type="predicted"/>
<feature type="transmembrane region" description="Helical" evidence="6">
    <location>
        <begin position="116"/>
        <end position="135"/>
    </location>
</feature>
<dbReference type="KEGG" id="dai:Desaci_1535"/>
<dbReference type="PANTHER" id="PTHR30474:SF3">
    <property type="entry name" value="PEPTIDOGLYCAN GLYCOSYLTRANSFERASE RODA"/>
    <property type="match status" value="1"/>
</dbReference>
<dbReference type="HOGENOM" id="CLU_029243_3_1_9"/>
<feature type="transmembrane region" description="Helical" evidence="6">
    <location>
        <begin position="235"/>
        <end position="254"/>
    </location>
</feature>
<dbReference type="GO" id="GO:0008360">
    <property type="term" value="P:regulation of cell shape"/>
    <property type="evidence" value="ECO:0007669"/>
    <property type="project" value="UniProtKB-KW"/>
</dbReference>
<keyword evidence="7" id="KW-0132">Cell division</keyword>
<keyword evidence="7" id="KW-0131">Cell cycle</keyword>
<keyword evidence="3" id="KW-0133">Cell shape</keyword>
<dbReference type="EMBL" id="CP003639">
    <property type="protein sequence ID" value="AFM40544.1"/>
    <property type="molecule type" value="Genomic_DNA"/>
</dbReference>
<feature type="transmembrane region" description="Helical" evidence="6">
    <location>
        <begin position="30"/>
        <end position="48"/>
    </location>
</feature>
<dbReference type="GO" id="GO:0005886">
    <property type="term" value="C:plasma membrane"/>
    <property type="evidence" value="ECO:0007669"/>
    <property type="project" value="TreeGrafter"/>
</dbReference>
<organism evidence="7 8">
    <name type="scientific">Desulfosporosinus acidiphilus (strain DSM 22704 / JCM 16185 / SJ4)</name>
    <dbReference type="NCBI Taxonomy" id="646529"/>
    <lineage>
        <taxon>Bacteria</taxon>
        <taxon>Bacillati</taxon>
        <taxon>Bacillota</taxon>
        <taxon>Clostridia</taxon>
        <taxon>Eubacteriales</taxon>
        <taxon>Desulfitobacteriaceae</taxon>
        <taxon>Desulfosporosinus</taxon>
    </lineage>
</organism>
<dbReference type="InterPro" id="IPR001182">
    <property type="entry name" value="FtsW/RodA"/>
</dbReference>
<dbReference type="Proteomes" id="UP000002892">
    <property type="component" value="Chromosome"/>
</dbReference>
<feature type="transmembrane region" description="Helical" evidence="6">
    <location>
        <begin position="86"/>
        <end position="104"/>
    </location>
</feature>
<evidence type="ECO:0000256" key="6">
    <source>
        <dbReference type="SAM" id="Phobius"/>
    </source>
</evidence>
<comment type="subcellular location">
    <subcellularLocation>
        <location evidence="1">Membrane</location>
        <topology evidence="1">Multi-pass membrane protein</topology>
    </subcellularLocation>
</comment>
<dbReference type="PANTHER" id="PTHR30474">
    <property type="entry name" value="CELL CYCLE PROTEIN"/>
    <property type="match status" value="1"/>
</dbReference>
<feature type="transmembrane region" description="Helical" evidence="6">
    <location>
        <begin position="275"/>
        <end position="300"/>
    </location>
</feature>
<dbReference type="RefSeq" id="WP_014826551.1">
    <property type="nucleotide sequence ID" value="NC_018068.1"/>
</dbReference>
<evidence type="ECO:0000256" key="3">
    <source>
        <dbReference type="ARBA" id="ARBA00022960"/>
    </source>
</evidence>
<evidence type="ECO:0000256" key="4">
    <source>
        <dbReference type="ARBA" id="ARBA00022989"/>
    </source>
</evidence>
<feature type="transmembrane region" description="Helical" evidence="6">
    <location>
        <begin position="7"/>
        <end position="24"/>
    </location>
</feature>
<feature type="transmembrane region" description="Helical" evidence="6">
    <location>
        <begin position="386"/>
        <end position="407"/>
    </location>
</feature>
<evidence type="ECO:0000313" key="7">
    <source>
        <dbReference type="EMBL" id="AFM40544.1"/>
    </source>
</evidence>
<keyword evidence="2 6" id="KW-0812">Transmembrane</keyword>
<dbReference type="Pfam" id="PF01098">
    <property type="entry name" value="FTSW_RODA_SPOVE"/>
    <property type="match status" value="1"/>
</dbReference>
<dbReference type="eggNOG" id="COG0772">
    <property type="taxonomic scope" value="Bacteria"/>
</dbReference>
<feature type="transmembrane region" description="Helical" evidence="6">
    <location>
        <begin position="353"/>
        <end position="374"/>
    </location>
</feature>